<reference evidence="1 2" key="1">
    <citation type="journal article" date="2016" name="Nat. Commun.">
        <title>Thousands of microbial genomes shed light on interconnected biogeochemical processes in an aquifer system.</title>
        <authorList>
            <person name="Anantharaman K."/>
            <person name="Brown C.T."/>
            <person name="Hug L.A."/>
            <person name="Sharon I."/>
            <person name="Castelle C.J."/>
            <person name="Probst A.J."/>
            <person name="Thomas B.C."/>
            <person name="Singh A."/>
            <person name="Wilkins M.J."/>
            <person name="Karaoz U."/>
            <person name="Brodie E.L."/>
            <person name="Williams K.H."/>
            <person name="Hubbard S.S."/>
            <person name="Banfield J.F."/>
        </authorList>
    </citation>
    <scope>NUCLEOTIDE SEQUENCE [LARGE SCALE GENOMIC DNA]</scope>
</reference>
<dbReference type="InterPro" id="IPR004195">
    <property type="entry name" value="Head_decoration_D"/>
</dbReference>
<organism evidence="1 2">
    <name type="scientific">Candidatus Lambdaproteobacteria bacterium RIFOXYD2_FULL_56_26</name>
    <dbReference type="NCBI Taxonomy" id="1817773"/>
    <lineage>
        <taxon>Bacteria</taxon>
        <taxon>Pseudomonadati</taxon>
        <taxon>Pseudomonadota</taxon>
        <taxon>Candidatus Lambdaproteobacteria</taxon>
    </lineage>
</organism>
<evidence type="ECO:0000313" key="1">
    <source>
        <dbReference type="EMBL" id="OGG99651.1"/>
    </source>
</evidence>
<dbReference type="Proteomes" id="UP000177583">
    <property type="component" value="Unassembled WGS sequence"/>
</dbReference>
<evidence type="ECO:0000313" key="2">
    <source>
        <dbReference type="Proteomes" id="UP000177583"/>
    </source>
</evidence>
<comment type="caution">
    <text evidence="1">The sequence shown here is derived from an EMBL/GenBank/DDBJ whole genome shotgun (WGS) entry which is preliminary data.</text>
</comment>
<accession>A0A1F6GND2</accession>
<protein>
    <recommendedName>
        <fullName evidence="3">Head decoration protein</fullName>
    </recommendedName>
</protein>
<dbReference type="AlphaFoldDB" id="A0A1F6GND2"/>
<dbReference type="EMBL" id="MFNF01000056">
    <property type="protein sequence ID" value="OGG99651.1"/>
    <property type="molecule type" value="Genomic_DNA"/>
</dbReference>
<name>A0A1F6GND2_9PROT</name>
<proteinExistence type="predicted"/>
<evidence type="ECO:0008006" key="3">
    <source>
        <dbReference type="Google" id="ProtNLM"/>
    </source>
</evidence>
<dbReference type="Pfam" id="PF02924">
    <property type="entry name" value="HDPD"/>
    <property type="match status" value="1"/>
</dbReference>
<gene>
    <name evidence="1" type="ORF">A2557_08965</name>
</gene>
<sequence length="99" mass="9862">MIAGAGYGPVLLSAVLTGGPYLSGQILGRITGSGKLTAFAPAALDGSEVPVAVLMVDADASLADLTVMVGFAGLYKESNMLGLTGAAKLALEAKGIYFL</sequence>